<reference evidence="3" key="1">
    <citation type="submission" date="2019-02" db="EMBL/GenBank/DDBJ databases">
        <authorList>
            <person name="Li S.-H."/>
        </authorList>
    </citation>
    <scope>NUCLEOTIDE SEQUENCE</scope>
    <source>
        <strain evidence="3">IMCC14734</strain>
    </source>
</reference>
<evidence type="ECO:0000256" key="1">
    <source>
        <dbReference type="SAM" id="MobiDB-lite"/>
    </source>
</evidence>
<evidence type="ECO:0008006" key="5">
    <source>
        <dbReference type="Google" id="ProtNLM"/>
    </source>
</evidence>
<dbReference type="Proteomes" id="UP001143362">
    <property type="component" value="Unassembled WGS sequence"/>
</dbReference>
<keyword evidence="2" id="KW-1133">Transmembrane helix</keyword>
<sequence length="390" mass="42438">MNLQAPLWLWLIPALLAVLWWLHRHASANRTITVSALELWPTTADAEVGQRRPLPDRRWLMRALLLSLLSLCLTNPSWPGSAGAAAVNGTLEISSLTLKRDYVSGNYSAMFSLINHGDKASTIELELRVDGTPQYRESITVAAAANWSQQLQLEQAPLDSLQLSAVKGATTRIQLTTEQLLPVPVLVAPACGQSLRRALQTHPGLRIAAGNDNSRDHNSRDHSSRDHSGAVMAIACAGAQPSTSLPTLLLPGRTELQPVAAQPWWSYQPQPFIYLDGTWLQRAVGTVFTGADEPLLMAGADTLLARRAANLVSALDLESSVLAAQPTYPLLITELLDQLTEADLRHGSITAAPVPVLEHSDTEPERPLTPYLLVLCLLMVGSELWLSRKP</sequence>
<dbReference type="EMBL" id="SHNN01000001">
    <property type="protein sequence ID" value="MCX2980318.1"/>
    <property type="molecule type" value="Genomic_DNA"/>
</dbReference>
<feature type="compositionally biased region" description="Basic and acidic residues" evidence="1">
    <location>
        <begin position="213"/>
        <end position="226"/>
    </location>
</feature>
<feature type="region of interest" description="Disordered" evidence="1">
    <location>
        <begin position="203"/>
        <end position="226"/>
    </location>
</feature>
<accession>A0ABT3TDE0</accession>
<evidence type="ECO:0000313" key="3">
    <source>
        <dbReference type="EMBL" id="MCX2980318.1"/>
    </source>
</evidence>
<evidence type="ECO:0000313" key="4">
    <source>
        <dbReference type="Proteomes" id="UP001143362"/>
    </source>
</evidence>
<evidence type="ECO:0000256" key="2">
    <source>
        <dbReference type="SAM" id="Phobius"/>
    </source>
</evidence>
<keyword evidence="2" id="KW-0812">Transmembrane</keyword>
<proteinExistence type="predicted"/>
<feature type="transmembrane region" description="Helical" evidence="2">
    <location>
        <begin position="6"/>
        <end position="22"/>
    </location>
</feature>
<comment type="caution">
    <text evidence="3">The sequence shown here is derived from an EMBL/GenBank/DDBJ whole genome shotgun (WGS) entry which is preliminary data.</text>
</comment>
<keyword evidence="4" id="KW-1185">Reference proteome</keyword>
<gene>
    <name evidence="3" type="ORF">EYC98_05470</name>
</gene>
<dbReference type="RefSeq" id="WP_279244295.1">
    <property type="nucleotide sequence ID" value="NZ_SHNN01000001.1"/>
</dbReference>
<keyword evidence="2" id="KW-0472">Membrane</keyword>
<name>A0ABT3TDE0_9GAMM</name>
<protein>
    <recommendedName>
        <fullName evidence="5">Aerotolerance regulator N-terminal domain-containing protein</fullName>
    </recommendedName>
</protein>
<organism evidence="3 4">
    <name type="scientific">Candidatus Litorirhabdus singularis</name>
    <dbReference type="NCBI Taxonomy" id="2518993"/>
    <lineage>
        <taxon>Bacteria</taxon>
        <taxon>Pseudomonadati</taxon>
        <taxon>Pseudomonadota</taxon>
        <taxon>Gammaproteobacteria</taxon>
        <taxon>Cellvibrionales</taxon>
        <taxon>Halieaceae</taxon>
        <taxon>Candidatus Litorirhabdus</taxon>
    </lineage>
</organism>